<keyword evidence="4" id="KW-1134">Transmembrane beta strand</keyword>
<accession>D2Z2W4</accession>
<evidence type="ECO:0000256" key="9">
    <source>
        <dbReference type="ARBA" id="ARBA00023237"/>
    </source>
</evidence>
<evidence type="ECO:0000256" key="8">
    <source>
        <dbReference type="ARBA" id="ARBA00023136"/>
    </source>
</evidence>
<evidence type="ECO:0000256" key="3">
    <source>
        <dbReference type="ARBA" id="ARBA00022448"/>
    </source>
</evidence>
<evidence type="ECO:0000259" key="13">
    <source>
        <dbReference type="Pfam" id="PF21305"/>
    </source>
</evidence>
<evidence type="ECO:0000259" key="11">
    <source>
        <dbReference type="Pfam" id="PF00263"/>
    </source>
</evidence>
<comment type="similarity">
    <text evidence="2">Belongs to the bacterial secretin family. GSP D subfamily.</text>
</comment>
<dbReference type="InterPro" id="IPR001775">
    <property type="entry name" value="GspD/PilQ"/>
</dbReference>
<feature type="domain" description="NolW-like" evidence="12">
    <location>
        <begin position="286"/>
        <end position="358"/>
    </location>
</feature>
<dbReference type="RefSeq" id="WP_005658729.1">
    <property type="nucleotide sequence ID" value="NZ_ABTR02000001.1"/>
</dbReference>
<dbReference type="STRING" id="469381.Dpep_0150"/>
<evidence type="ECO:0000259" key="12">
    <source>
        <dbReference type="Pfam" id="PF03958"/>
    </source>
</evidence>
<feature type="domain" description="NolW-like" evidence="12">
    <location>
        <begin position="152"/>
        <end position="210"/>
    </location>
</feature>
<dbReference type="Proteomes" id="UP000006427">
    <property type="component" value="Unassembled WGS sequence"/>
</dbReference>
<keyword evidence="9" id="KW-0998">Cell outer membrane</keyword>
<dbReference type="Pfam" id="PF03958">
    <property type="entry name" value="Secretin_N"/>
    <property type="match status" value="2"/>
</dbReference>
<evidence type="ECO:0000256" key="5">
    <source>
        <dbReference type="ARBA" id="ARBA00022692"/>
    </source>
</evidence>
<dbReference type="EMBL" id="ABTR02000001">
    <property type="protein sequence ID" value="EFC90182.1"/>
    <property type="molecule type" value="Genomic_DNA"/>
</dbReference>
<dbReference type="PaxDb" id="469381-Dpep_0150"/>
<dbReference type="AlphaFoldDB" id="D2Z2W4"/>
<dbReference type="InterPro" id="IPR004845">
    <property type="entry name" value="T2SS_GspD_CS"/>
</dbReference>
<sequence length="659" mass="72105">MIRKTYVAFILAICLGCVLYPAVFPEPLLAQDKDEQNEQNLIEAAKAMRESGSVQFNFTDLDVVKFIRFMSELLQKNIIIAPNVKGTITVMSPRSVSLAEAYKIMLTTLEMNGLSLEDMGDYYKVLKGGTTLENRAVRSRIGPGYGEQVVNQVVPLDFVSPGFAQKAVQPAAGKTVMVIPLDEGNGLLLTGPAADVQRVVNLLRALDVPDGIRRISAVPVKEANPDLLAQHLANLAKDPTGPFRGLTALSDSSSRTLLLVGDSSALESAKKIVKRLDVPPVSGEFHVYRLKNADAQEVAKQLSQILGVAARLQPGKEGAMPTTVVPDIPTNSLIFAVQEQQYAGLIDIIKQLDIQPKQVMVRGLIAEVNLTNLKNAGIDWATWGGQVSGSTVFAANAALGGSTGVPSTFVDWFQDLSKKETYEWITPETGEPYREKTTVYEGNSLIYAYVQLLKKYDAMNILSMPRLMCTDNKESSLMVGQTIPQMKASTSDISNPSSVQNSYDYKDTGLKLKITPHIRSGNLVALDIEQSTEEVLSAMTSTTPVTAKREVKTSVQVRNGETIILGGLLKETEKSLKQRVPILSYIPLVGELFKSSTNQREKIELMVFLTPYILETPEAATEASKAVAASDTDLGLSEAEIRLNRRFQEMYREAVKKQK</sequence>
<evidence type="ECO:0000256" key="4">
    <source>
        <dbReference type="ARBA" id="ARBA00022452"/>
    </source>
</evidence>
<evidence type="ECO:0000256" key="7">
    <source>
        <dbReference type="ARBA" id="ARBA00022927"/>
    </source>
</evidence>
<comment type="subcellular location">
    <subcellularLocation>
        <location evidence="1 10">Cell outer membrane</location>
    </subcellularLocation>
</comment>
<dbReference type="GO" id="GO:0015627">
    <property type="term" value="C:type II protein secretion system complex"/>
    <property type="evidence" value="ECO:0007669"/>
    <property type="project" value="InterPro"/>
</dbReference>
<name>D2Z2W4_9BACT</name>
<dbReference type="InterPro" id="IPR038591">
    <property type="entry name" value="NolW-like_sf"/>
</dbReference>
<keyword evidence="3 10" id="KW-0813">Transport</keyword>
<evidence type="ECO:0000256" key="10">
    <source>
        <dbReference type="RuleBase" id="RU004004"/>
    </source>
</evidence>
<dbReference type="InterPro" id="IPR005644">
    <property type="entry name" value="NolW-like"/>
</dbReference>
<dbReference type="InterPro" id="IPR013356">
    <property type="entry name" value="T2SS_GspD"/>
</dbReference>
<gene>
    <name evidence="14" type="ORF">Dpep_0150</name>
</gene>
<feature type="domain" description="GspD-like N0" evidence="13">
    <location>
        <begin position="57"/>
        <end position="125"/>
    </location>
</feature>
<keyword evidence="15" id="KW-1185">Reference proteome</keyword>
<proteinExistence type="inferred from homology"/>
<dbReference type="Pfam" id="PF21305">
    <property type="entry name" value="type_II_gspD_N0"/>
    <property type="match status" value="1"/>
</dbReference>
<dbReference type="GO" id="GO:0015628">
    <property type="term" value="P:protein secretion by the type II secretion system"/>
    <property type="evidence" value="ECO:0007669"/>
    <property type="project" value="InterPro"/>
</dbReference>
<organism evidence="14 15">
    <name type="scientific">Dethiosulfovibrio peptidovorans DSM 11002</name>
    <dbReference type="NCBI Taxonomy" id="469381"/>
    <lineage>
        <taxon>Bacteria</taxon>
        <taxon>Thermotogati</taxon>
        <taxon>Synergistota</taxon>
        <taxon>Synergistia</taxon>
        <taxon>Synergistales</taxon>
        <taxon>Dethiosulfovibrionaceae</taxon>
        <taxon>Dethiosulfovibrio</taxon>
    </lineage>
</organism>
<keyword evidence="6" id="KW-0732">Signal</keyword>
<dbReference type="PANTHER" id="PTHR30332">
    <property type="entry name" value="PROBABLE GENERAL SECRETION PATHWAY PROTEIN D"/>
    <property type="match status" value="1"/>
</dbReference>
<protein>
    <submittedName>
        <fullName evidence="14">General secretion pathway protein D</fullName>
    </submittedName>
</protein>
<keyword evidence="8" id="KW-0472">Membrane</keyword>
<dbReference type="Gene3D" id="3.30.1370.120">
    <property type="match status" value="2"/>
</dbReference>
<dbReference type="PRINTS" id="PR00811">
    <property type="entry name" value="BCTERIALGSPD"/>
</dbReference>
<dbReference type="PANTHER" id="PTHR30332:SF24">
    <property type="entry name" value="SECRETIN GSPD-RELATED"/>
    <property type="match status" value="1"/>
</dbReference>
<reference evidence="14 15" key="1">
    <citation type="journal article" date="2010" name="Stand. Genomic Sci.">
        <title>Permanent draft genome sequence of Dethiosulfovibrio peptidovorans type strain (SEBR 4207).</title>
        <authorList>
            <person name="Labutti K."/>
            <person name="Mayilraj S."/>
            <person name="Clum A."/>
            <person name="Lucas S."/>
            <person name="Glavina Del Rio T."/>
            <person name="Nolan M."/>
            <person name="Tice H."/>
            <person name="Cheng J.F."/>
            <person name="Pitluck S."/>
            <person name="Liolios K."/>
            <person name="Ivanova N."/>
            <person name="Mavromatis K."/>
            <person name="Mikhailova N."/>
            <person name="Pati A."/>
            <person name="Goodwin L."/>
            <person name="Chen A."/>
            <person name="Palaniappan K."/>
            <person name="Land M."/>
            <person name="Hauser L."/>
            <person name="Chang Y.J."/>
            <person name="Jeffries C.D."/>
            <person name="Rohde M."/>
            <person name="Spring S."/>
            <person name="Goker M."/>
            <person name="Woyke T."/>
            <person name="Bristow J."/>
            <person name="Eisen J.A."/>
            <person name="Markowitz V."/>
            <person name="Hugenholtz P."/>
            <person name="Kyrpides N.C."/>
            <person name="Klenk H.P."/>
            <person name="Lapidus A."/>
        </authorList>
    </citation>
    <scope>NUCLEOTIDE SEQUENCE [LARGE SCALE GENOMIC DNA]</scope>
    <source>
        <strain evidence="14 15">DSM 11002</strain>
    </source>
</reference>
<feature type="domain" description="Type II/III secretion system secretin-like" evidence="11">
    <location>
        <begin position="453"/>
        <end position="614"/>
    </location>
</feature>
<dbReference type="eggNOG" id="COG1450">
    <property type="taxonomic scope" value="Bacteria"/>
</dbReference>
<keyword evidence="7" id="KW-0653">Protein transport</keyword>
<evidence type="ECO:0000313" key="15">
    <source>
        <dbReference type="Proteomes" id="UP000006427"/>
    </source>
</evidence>
<dbReference type="GO" id="GO:0009279">
    <property type="term" value="C:cell outer membrane"/>
    <property type="evidence" value="ECO:0007669"/>
    <property type="project" value="UniProtKB-SubCell"/>
</dbReference>
<evidence type="ECO:0000256" key="1">
    <source>
        <dbReference type="ARBA" id="ARBA00004442"/>
    </source>
</evidence>
<dbReference type="Pfam" id="PF00263">
    <property type="entry name" value="Secretin"/>
    <property type="match status" value="1"/>
</dbReference>
<evidence type="ECO:0000256" key="6">
    <source>
        <dbReference type="ARBA" id="ARBA00022729"/>
    </source>
</evidence>
<evidence type="ECO:0000313" key="14">
    <source>
        <dbReference type="EMBL" id="EFC90182.1"/>
    </source>
</evidence>
<keyword evidence="5" id="KW-0812">Transmembrane</keyword>
<comment type="caution">
    <text evidence="14">The sequence shown here is derived from an EMBL/GenBank/DDBJ whole genome shotgun (WGS) entry which is preliminary data.</text>
</comment>
<dbReference type="InterPro" id="IPR050810">
    <property type="entry name" value="Bact_Secretion_Sys_Channel"/>
</dbReference>
<evidence type="ECO:0000256" key="2">
    <source>
        <dbReference type="ARBA" id="ARBA00006980"/>
    </source>
</evidence>
<dbReference type="InterPro" id="IPR004846">
    <property type="entry name" value="T2SS/T3SS_dom"/>
</dbReference>
<dbReference type="InterPro" id="IPR049371">
    <property type="entry name" value="GspD-like_N0"/>
</dbReference>
<dbReference type="PROSITE" id="PS00875">
    <property type="entry name" value="T2SP_D"/>
    <property type="match status" value="1"/>
</dbReference>
<dbReference type="NCBIfam" id="TIGR02517">
    <property type="entry name" value="type_II_gspD"/>
    <property type="match status" value="1"/>
</dbReference>